<gene>
    <name evidence="3" type="ORF">Sango_1694600</name>
</gene>
<proteinExistence type="predicted"/>
<dbReference type="PANTHER" id="PTHR35358:SF18">
    <property type="entry name" value="PHOSPHOLIPASE-LIKE PROTEIN-RELATED"/>
    <property type="match status" value="1"/>
</dbReference>
<sequence length="399" mass="44720">MTASFSAGSDERKGASMESSNGFSSGLGIGVKQVRPTWITAAVMLMLTLFFSFMRNYRIFGRYKPNSLSLVSGDLVVKCKYRRTRHKLALGPPFFPFSISYPFSPPFVGHLDRGSESYIFSFVGLASAEALPERFLLVFWISTQRGMASSSLGFAEEKGSEHEASDVVSPEKLEGDLHQDQIDVGSETVLSDETKRDVKRKSSSSEGRAIRKRNVAAVSRVKTMVKDLETGSDRTSPRTVTYVRRPRALRHPSISSIERYIPIIELVYVGGHPVRPAFAPLVRRIFAKHGDIASKVPFMRHPEITAVLLEVVCDVVEKIVQNDFHTVLADLDDMMVLAPVAQMGQIDISWLEKRLEELYEIRNLIVKAAAKDFDAKNKMMMMAKKRFKAVQRSLLDGEF</sequence>
<protein>
    <submittedName>
        <fullName evidence="3">Uncharacterized protein</fullName>
    </submittedName>
</protein>
<keyword evidence="2" id="KW-0812">Transmembrane</keyword>
<evidence type="ECO:0000313" key="4">
    <source>
        <dbReference type="Proteomes" id="UP001289374"/>
    </source>
</evidence>
<dbReference type="Proteomes" id="UP001289374">
    <property type="component" value="Unassembled WGS sequence"/>
</dbReference>
<keyword evidence="2" id="KW-1133">Transmembrane helix</keyword>
<feature type="region of interest" description="Disordered" evidence="1">
    <location>
        <begin position="184"/>
        <end position="209"/>
    </location>
</feature>
<feature type="region of interest" description="Disordered" evidence="1">
    <location>
        <begin position="1"/>
        <end position="21"/>
    </location>
</feature>
<dbReference type="PANTHER" id="PTHR35358">
    <property type="entry name" value="OS06G0711100 PROTEIN"/>
    <property type="match status" value="1"/>
</dbReference>
<organism evidence="3 4">
    <name type="scientific">Sesamum angolense</name>
    <dbReference type="NCBI Taxonomy" id="2727404"/>
    <lineage>
        <taxon>Eukaryota</taxon>
        <taxon>Viridiplantae</taxon>
        <taxon>Streptophyta</taxon>
        <taxon>Embryophyta</taxon>
        <taxon>Tracheophyta</taxon>
        <taxon>Spermatophyta</taxon>
        <taxon>Magnoliopsida</taxon>
        <taxon>eudicotyledons</taxon>
        <taxon>Gunneridae</taxon>
        <taxon>Pentapetalae</taxon>
        <taxon>asterids</taxon>
        <taxon>lamiids</taxon>
        <taxon>Lamiales</taxon>
        <taxon>Pedaliaceae</taxon>
        <taxon>Sesamum</taxon>
    </lineage>
</organism>
<name>A0AAE2BRY5_9LAMI</name>
<evidence type="ECO:0000256" key="2">
    <source>
        <dbReference type="SAM" id="Phobius"/>
    </source>
</evidence>
<reference evidence="3" key="2">
    <citation type="journal article" date="2024" name="Plant">
        <title>Genomic evolution and insights into agronomic trait innovations of Sesamum species.</title>
        <authorList>
            <person name="Miao H."/>
            <person name="Wang L."/>
            <person name="Qu L."/>
            <person name="Liu H."/>
            <person name="Sun Y."/>
            <person name="Le M."/>
            <person name="Wang Q."/>
            <person name="Wei S."/>
            <person name="Zheng Y."/>
            <person name="Lin W."/>
            <person name="Duan Y."/>
            <person name="Cao H."/>
            <person name="Xiong S."/>
            <person name="Wang X."/>
            <person name="Wei L."/>
            <person name="Li C."/>
            <person name="Ma Q."/>
            <person name="Ju M."/>
            <person name="Zhao R."/>
            <person name="Li G."/>
            <person name="Mu C."/>
            <person name="Tian Q."/>
            <person name="Mei H."/>
            <person name="Zhang T."/>
            <person name="Gao T."/>
            <person name="Zhang H."/>
        </authorList>
    </citation>
    <scope>NUCLEOTIDE SEQUENCE</scope>
    <source>
        <strain evidence="3">K16</strain>
    </source>
</reference>
<feature type="transmembrane region" description="Helical" evidence="2">
    <location>
        <begin position="37"/>
        <end position="54"/>
    </location>
</feature>
<evidence type="ECO:0000313" key="3">
    <source>
        <dbReference type="EMBL" id="KAK4395403.1"/>
    </source>
</evidence>
<keyword evidence="2" id="KW-0472">Membrane</keyword>
<dbReference type="EMBL" id="JACGWL010000009">
    <property type="protein sequence ID" value="KAK4395403.1"/>
    <property type="molecule type" value="Genomic_DNA"/>
</dbReference>
<dbReference type="AlphaFoldDB" id="A0AAE2BRY5"/>
<accession>A0AAE2BRY5</accession>
<keyword evidence="4" id="KW-1185">Reference proteome</keyword>
<reference evidence="3" key="1">
    <citation type="submission" date="2020-06" db="EMBL/GenBank/DDBJ databases">
        <authorList>
            <person name="Li T."/>
            <person name="Hu X."/>
            <person name="Zhang T."/>
            <person name="Song X."/>
            <person name="Zhang H."/>
            <person name="Dai N."/>
            <person name="Sheng W."/>
            <person name="Hou X."/>
            <person name="Wei L."/>
        </authorList>
    </citation>
    <scope>NUCLEOTIDE SEQUENCE</scope>
    <source>
        <strain evidence="3">K16</strain>
        <tissue evidence="3">Leaf</tissue>
    </source>
</reference>
<comment type="caution">
    <text evidence="3">The sequence shown here is derived from an EMBL/GenBank/DDBJ whole genome shotgun (WGS) entry which is preliminary data.</text>
</comment>
<evidence type="ECO:0000256" key="1">
    <source>
        <dbReference type="SAM" id="MobiDB-lite"/>
    </source>
</evidence>